<name>A0A4P2VDE0_9ARCH</name>
<evidence type="ECO:0000259" key="2">
    <source>
        <dbReference type="Pfam" id="PF01266"/>
    </source>
</evidence>
<proteinExistence type="predicted"/>
<keyword evidence="1 3" id="KW-0560">Oxidoreductase</keyword>
<dbReference type="GO" id="GO:0008115">
    <property type="term" value="F:sarcosine oxidase activity"/>
    <property type="evidence" value="ECO:0007669"/>
    <property type="project" value="UniProtKB-EC"/>
</dbReference>
<dbReference type="InterPro" id="IPR036188">
    <property type="entry name" value="FAD/NAD-bd_sf"/>
</dbReference>
<dbReference type="PANTHER" id="PTHR13847">
    <property type="entry name" value="SARCOSINE DEHYDROGENASE-RELATED"/>
    <property type="match status" value="1"/>
</dbReference>
<reference evidence="3 4" key="1">
    <citation type="journal article" date="2019" name="ISME J.">
        <title>Isolation and characterization of a thermophilic sulfur- and iron-reducing thaumarchaeote from a terrestrial acidic hot spring.</title>
        <authorList>
            <person name="Kato S."/>
            <person name="Itoh T."/>
            <person name="Yuki M."/>
            <person name="Nagamori M."/>
            <person name="Ohnishi M."/>
            <person name="Uematsu K."/>
            <person name="Suzuki K."/>
            <person name="Takashina T."/>
            <person name="Ohkuma M."/>
        </authorList>
    </citation>
    <scope>NUCLEOTIDE SEQUENCE [LARGE SCALE GENOMIC DNA]</scope>
    <source>
        <strain evidence="3 4">NAS-02</strain>
    </source>
</reference>
<gene>
    <name evidence="3" type="ORF">NAS2_0453</name>
</gene>
<dbReference type="OrthoDB" id="168391at2157"/>
<dbReference type="RefSeq" id="WP_174448138.1">
    <property type="nucleotide sequence ID" value="NZ_AP018732.1"/>
</dbReference>
<dbReference type="EC" id="1.5.3.1" evidence="3"/>
<evidence type="ECO:0000256" key="1">
    <source>
        <dbReference type="ARBA" id="ARBA00023002"/>
    </source>
</evidence>
<dbReference type="KEGG" id="ccai:NAS2_0453"/>
<dbReference type="InterPro" id="IPR006076">
    <property type="entry name" value="FAD-dep_OxRdtase"/>
</dbReference>
<dbReference type="Gene3D" id="3.50.50.60">
    <property type="entry name" value="FAD/NAD(P)-binding domain"/>
    <property type="match status" value="1"/>
</dbReference>
<sequence length="373" mass="40922">MKVAIIGAGAIGVRIGMELAERDVDVEIYDAKYPEYGTTGRSIGVVSVQQRDPRLVSLALESSKLMADLDKRLKQDVGYPVGVMGEAAPHVSIALTPKDREDIARQSNVWRSAGADVKEMSPIEVKDALLPWIDDRAFTSAFVTTNDYKVTAFPYAYGMLMIMRSKGGKVFRSREVTGFETNGSIVKAAVINGSQRVEADAFVIAAGAASPKLISKLGDNPVPVRIALGGGAVTEPYKYAFRPIVTVDRKGYRFTQTLRNEFVMAVYDMGVDNPDMSVEESLRVMERMATVTVKLFPSFTYMNALRQWGAYLDYTADRLPVVGWSSRHENVYYAYGFGNYGFSVGPAMASRAACEIASGSRDPLLDPFRPPRA</sequence>
<protein>
    <submittedName>
        <fullName evidence="3">Sarcosine oxidase beta subunit</fullName>
        <ecNumber evidence="3">1.5.3.1</ecNumber>
    </submittedName>
</protein>
<dbReference type="Pfam" id="PF01266">
    <property type="entry name" value="DAO"/>
    <property type="match status" value="1"/>
</dbReference>
<accession>A0A4P2VDE0</accession>
<dbReference type="EMBL" id="AP018732">
    <property type="protein sequence ID" value="BBE41842.1"/>
    <property type="molecule type" value="Genomic_DNA"/>
</dbReference>
<dbReference type="GO" id="GO:0005737">
    <property type="term" value="C:cytoplasm"/>
    <property type="evidence" value="ECO:0007669"/>
    <property type="project" value="TreeGrafter"/>
</dbReference>
<keyword evidence="4" id="KW-1185">Reference proteome</keyword>
<feature type="domain" description="FAD dependent oxidoreductase" evidence="2">
    <location>
        <begin position="2"/>
        <end position="352"/>
    </location>
</feature>
<evidence type="ECO:0000313" key="3">
    <source>
        <dbReference type="EMBL" id="BBE41842.1"/>
    </source>
</evidence>
<organism evidence="3 4">
    <name type="scientific">Conexivisphaera calida</name>
    <dbReference type="NCBI Taxonomy" id="1874277"/>
    <lineage>
        <taxon>Archaea</taxon>
        <taxon>Nitrososphaerota</taxon>
        <taxon>Conexivisphaeria</taxon>
        <taxon>Conexivisphaerales</taxon>
        <taxon>Conexivisphaeraceae</taxon>
        <taxon>Conexivisphaera</taxon>
    </lineage>
</organism>
<dbReference type="PANTHER" id="PTHR13847:SF289">
    <property type="entry name" value="GLYCINE OXIDASE"/>
    <property type="match status" value="1"/>
</dbReference>
<dbReference type="SUPFAM" id="SSF51905">
    <property type="entry name" value="FAD/NAD(P)-binding domain"/>
    <property type="match status" value="1"/>
</dbReference>
<dbReference type="GeneID" id="55584271"/>
<dbReference type="AlphaFoldDB" id="A0A4P2VDE0"/>
<evidence type="ECO:0000313" key="4">
    <source>
        <dbReference type="Proteomes" id="UP000509448"/>
    </source>
</evidence>
<dbReference type="Gene3D" id="3.30.9.10">
    <property type="entry name" value="D-Amino Acid Oxidase, subunit A, domain 2"/>
    <property type="match status" value="1"/>
</dbReference>
<dbReference type="Proteomes" id="UP000509448">
    <property type="component" value="Chromosome"/>
</dbReference>